<accession>A0A1J1INV7</accession>
<dbReference type="AlphaFoldDB" id="A0A1J1INV7"/>
<dbReference type="EMBL" id="CVRI01000057">
    <property type="protein sequence ID" value="CRL01919.1"/>
    <property type="molecule type" value="Genomic_DNA"/>
</dbReference>
<reference evidence="1 2" key="1">
    <citation type="submission" date="2015-04" db="EMBL/GenBank/DDBJ databases">
        <authorList>
            <person name="Syromyatnikov M.Y."/>
            <person name="Popov V.N."/>
        </authorList>
    </citation>
    <scope>NUCLEOTIDE SEQUENCE [LARGE SCALE GENOMIC DNA]</scope>
</reference>
<protein>
    <submittedName>
        <fullName evidence="1">CLUMA_CG015641, isoform A</fullName>
    </submittedName>
</protein>
<keyword evidence="2" id="KW-1185">Reference proteome</keyword>
<gene>
    <name evidence="1" type="ORF">CLUMA_CG015641</name>
</gene>
<name>A0A1J1INV7_9DIPT</name>
<proteinExistence type="predicted"/>
<evidence type="ECO:0000313" key="2">
    <source>
        <dbReference type="Proteomes" id="UP000183832"/>
    </source>
</evidence>
<organism evidence="1 2">
    <name type="scientific">Clunio marinus</name>
    <dbReference type="NCBI Taxonomy" id="568069"/>
    <lineage>
        <taxon>Eukaryota</taxon>
        <taxon>Metazoa</taxon>
        <taxon>Ecdysozoa</taxon>
        <taxon>Arthropoda</taxon>
        <taxon>Hexapoda</taxon>
        <taxon>Insecta</taxon>
        <taxon>Pterygota</taxon>
        <taxon>Neoptera</taxon>
        <taxon>Endopterygota</taxon>
        <taxon>Diptera</taxon>
        <taxon>Nematocera</taxon>
        <taxon>Chironomoidea</taxon>
        <taxon>Chironomidae</taxon>
        <taxon>Clunio</taxon>
    </lineage>
</organism>
<dbReference type="Proteomes" id="UP000183832">
    <property type="component" value="Unassembled WGS sequence"/>
</dbReference>
<evidence type="ECO:0000313" key="1">
    <source>
        <dbReference type="EMBL" id="CRL01919.1"/>
    </source>
</evidence>
<sequence length="87" mass="10220">MKICDCAWHESKTMASLISIIFHQLEKISEKLPRIMPLVDTANAYSLRYEKNKRKIFVLHESHFVVVDAIKQSTEHSFEIFHLNYLG</sequence>